<dbReference type="PROSITE" id="PS50931">
    <property type="entry name" value="HTH_LYSR"/>
    <property type="match status" value="1"/>
</dbReference>
<evidence type="ECO:0000256" key="3">
    <source>
        <dbReference type="ARBA" id="ARBA00023125"/>
    </source>
</evidence>
<dbReference type="GO" id="GO:0005829">
    <property type="term" value="C:cytosol"/>
    <property type="evidence" value="ECO:0007669"/>
    <property type="project" value="TreeGrafter"/>
</dbReference>
<dbReference type="EMBL" id="JAHXDN010000004">
    <property type="protein sequence ID" value="MBW4709115.1"/>
    <property type="molecule type" value="Genomic_DNA"/>
</dbReference>
<evidence type="ECO:0000256" key="2">
    <source>
        <dbReference type="ARBA" id="ARBA00023015"/>
    </source>
</evidence>
<dbReference type="GO" id="GO:0003677">
    <property type="term" value="F:DNA binding"/>
    <property type="evidence" value="ECO:0007669"/>
    <property type="project" value="UniProtKB-KW"/>
</dbReference>
<dbReference type="PANTHER" id="PTHR30419:SF8">
    <property type="entry name" value="NITROGEN ASSIMILATION TRANSCRIPTIONAL ACTIVATOR-RELATED"/>
    <property type="match status" value="1"/>
</dbReference>
<sequence length="306" mass="33689">MDRRIKFRHIECFVEIAREQSFKAAAGKLFLTQPAISKTLKELEEILGVSLMTRSRSGVCLTKQGEVFLHFAQMSLASLQQGLDGIEREGELAQETLSIGLWPSVAAWFMPAVATEFASLAPHAVLRIIDAPHNFLIDRLRLGELDLVIGHLGQPDTMQGISFTQLYNEHVTVVVRARHPILQNPDLAQIADWPVIYPPKGAAIRPLVERLMIAQGLGHIPNRLEAVSGAFGLAYTLQTDAVWIISHGVVANEIADGRLVELPFETSVTQGPVGLMSRPEATTTPVRQVFNIAVQNVLSREKRPSA</sequence>
<feature type="domain" description="HTH lysR-type" evidence="5">
    <location>
        <begin position="5"/>
        <end position="62"/>
    </location>
</feature>
<dbReference type="Pfam" id="PF03466">
    <property type="entry name" value="LysR_substrate"/>
    <property type="match status" value="1"/>
</dbReference>
<name>A0A9X1FW11_9RHOB</name>
<proteinExistence type="inferred from homology"/>
<dbReference type="GO" id="GO:0019619">
    <property type="term" value="P:3,4-dihydroxybenzoate catabolic process"/>
    <property type="evidence" value="ECO:0007669"/>
    <property type="project" value="InterPro"/>
</dbReference>
<keyword evidence="3" id="KW-0238">DNA-binding</keyword>
<evidence type="ECO:0000313" key="7">
    <source>
        <dbReference type="Proteomes" id="UP001138661"/>
    </source>
</evidence>
<dbReference type="InterPro" id="IPR050950">
    <property type="entry name" value="HTH-type_LysR_regulators"/>
</dbReference>
<gene>
    <name evidence="6" type="primary">pcaQ</name>
    <name evidence="6" type="ORF">KX928_15090</name>
</gene>
<dbReference type="Pfam" id="PF00126">
    <property type="entry name" value="HTH_1"/>
    <property type="match status" value="1"/>
</dbReference>
<dbReference type="Proteomes" id="UP001138661">
    <property type="component" value="Unassembled WGS sequence"/>
</dbReference>
<accession>A0A9X1FW11</accession>
<reference evidence="6" key="1">
    <citation type="submission" date="2021-07" db="EMBL/GenBank/DDBJ databases">
        <title>Roseobacter insulae sp. nov., isolated from a tidal flat.</title>
        <authorList>
            <person name="Park S."/>
            <person name="Yoon J.-H."/>
        </authorList>
    </citation>
    <scope>NUCLEOTIDE SEQUENCE</scope>
    <source>
        <strain evidence="6">YSTF-M11</strain>
    </source>
</reference>
<dbReference type="RefSeq" id="WP_219504299.1">
    <property type="nucleotide sequence ID" value="NZ_JAHXDN010000004.1"/>
</dbReference>
<evidence type="ECO:0000259" key="5">
    <source>
        <dbReference type="PROSITE" id="PS50931"/>
    </source>
</evidence>
<comment type="similarity">
    <text evidence="1">Belongs to the LysR transcriptional regulatory family.</text>
</comment>
<keyword evidence="2" id="KW-0805">Transcription regulation</keyword>
<dbReference type="GO" id="GO:0003700">
    <property type="term" value="F:DNA-binding transcription factor activity"/>
    <property type="evidence" value="ECO:0007669"/>
    <property type="project" value="InterPro"/>
</dbReference>
<dbReference type="InterPro" id="IPR012787">
    <property type="entry name" value="TF_PcaQ"/>
</dbReference>
<evidence type="ECO:0000313" key="6">
    <source>
        <dbReference type="EMBL" id="MBW4709115.1"/>
    </source>
</evidence>
<keyword evidence="4" id="KW-0804">Transcription</keyword>
<evidence type="ECO:0000256" key="4">
    <source>
        <dbReference type="ARBA" id="ARBA00023163"/>
    </source>
</evidence>
<keyword evidence="7" id="KW-1185">Reference proteome</keyword>
<dbReference type="AlphaFoldDB" id="A0A9X1FW11"/>
<dbReference type="GO" id="GO:0045893">
    <property type="term" value="P:positive regulation of DNA-templated transcription"/>
    <property type="evidence" value="ECO:0007669"/>
    <property type="project" value="InterPro"/>
</dbReference>
<comment type="caution">
    <text evidence="6">The sequence shown here is derived from an EMBL/GenBank/DDBJ whole genome shotgun (WGS) entry which is preliminary data.</text>
</comment>
<protein>
    <submittedName>
        <fullName evidence="6">Pca operon transcription factor PcaQ</fullName>
    </submittedName>
</protein>
<dbReference type="FunFam" id="1.10.10.10:FF:000001">
    <property type="entry name" value="LysR family transcriptional regulator"/>
    <property type="match status" value="1"/>
</dbReference>
<organism evidence="6 7">
    <name type="scientific">Roseobacter insulae</name>
    <dbReference type="NCBI Taxonomy" id="2859783"/>
    <lineage>
        <taxon>Bacteria</taxon>
        <taxon>Pseudomonadati</taxon>
        <taxon>Pseudomonadota</taxon>
        <taxon>Alphaproteobacteria</taxon>
        <taxon>Rhodobacterales</taxon>
        <taxon>Roseobacteraceae</taxon>
        <taxon>Roseobacter</taxon>
    </lineage>
</organism>
<dbReference type="PANTHER" id="PTHR30419">
    <property type="entry name" value="HTH-TYPE TRANSCRIPTIONAL REGULATOR YBHD"/>
    <property type="match status" value="1"/>
</dbReference>
<dbReference type="NCBIfam" id="TIGR02424">
    <property type="entry name" value="TF_pcaQ"/>
    <property type="match status" value="1"/>
</dbReference>
<dbReference type="InterPro" id="IPR000847">
    <property type="entry name" value="LysR_HTH_N"/>
</dbReference>
<dbReference type="InterPro" id="IPR005119">
    <property type="entry name" value="LysR_subst-bd"/>
</dbReference>
<evidence type="ECO:0000256" key="1">
    <source>
        <dbReference type="ARBA" id="ARBA00009437"/>
    </source>
</evidence>